<evidence type="ECO:0000313" key="3">
    <source>
        <dbReference type="Proteomes" id="UP000604046"/>
    </source>
</evidence>
<proteinExistence type="predicted"/>
<feature type="compositionally biased region" description="Low complexity" evidence="1">
    <location>
        <begin position="59"/>
        <end position="68"/>
    </location>
</feature>
<dbReference type="InterPro" id="IPR036691">
    <property type="entry name" value="Endo/exonu/phosph_ase_sf"/>
</dbReference>
<evidence type="ECO:0000313" key="2">
    <source>
        <dbReference type="EMBL" id="CAE7036010.1"/>
    </source>
</evidence>
<evidence type="ECO:0000256" key="1">
    <source>
        <dbReference type="SAM" id="MobiDB-lite"/>
    </source>
</evidence>
<dbReference type="EMBL" id="CAJNDS010000269">
    <property type="protein sequence ID" value="CAE7036010.1"/>
    <property type="molecule type" value="Genomic_DNA"/>
</dbReference>
<dbReference type="AlphaFoldDB" id="A0A812IIA4"/>
<evidence type="ECO:0008006" key="4">
    <source>
        <dbReference type="Google" id="ProtNLM"/>
    </source>
</evidence>
<dbReference type="Proteomes" id="UP000604046">
    <property type="component" value="Unassembled WGS sequence"/>
</dbReference>
<protein>
    <recommendedName>
        <fullName evidence="4">Endonuclease/exonuclease/phosphatase domain-containing protein</fullName>
    </recommendedName>
</protein>
<sequence>MREELSQTTHRVAELEDRHSREVSDLRAAVVELQKPRPADEGLASKVAELQGAVRELQSPRASSPGASSPGGSGAIPGSVLPTFDLVVGGWCEGEVLSYIQENVNKQIDAAGVRCQVAAIKVYGKRPRSARLQLAFPSSLSHDKRYEQQQVLTKLKQHVWQARGCDKPTWVLIDKPPLQRILGRCVARTSNFLSQKLSLGQDAMEVASWNGLRAYIKEKRVMGSIPAENPLDQCPTHSYARWLERVVWVDLRAIAEATGQQPDDVVAAWDGDYMLPILGVNLDIQGDGHQPSEDHVRLLSMATWNVQGKHLQEIMQSLDACDLSYDVLALQELTCLQCGDAQFCETLLDDGFSVCWHAQLPGVFRRVGLVLEAESKYRKLVLGHSHMQLEVLRPGCPRFELYIVAHFPHCAKPEADFVCALQSFEECLAPYTTSACPMLLLGDLNYPLVGDASSRAVMLACCLKRLSLTVYSHDSAPTRIGGTRRLDHIAVNWCLASSWALQEVQDCTVPLRPPSYRDSDAVKQLIQARRMTVDPCVRKHLSLRIFQTRAQDRCQWRRRMLDKAAQGDWGARRAILRGAKKPAVFAPLVREQGGRDEAVRALRAHYHAKLGVAASVECDHSSVFQTLPWVAHADQVENEADLSGQEVCEHLFKMKSGTTTGMSGVSTDFLKAACGCDAGLHVVRSVLQDILDDPDCFEQGDLFEGLAVLMPKKKVVTTVRETRPIVLGDVIAKLLGRVCMARFLQYWPPPPCLFGGRRGVSV</sequence>
<dbReference type="Gene3D" id="3.60.10.10">
    <property type="entry name" value="Endonuclease/exonuclease/phosphatase"/>
    <property type="match status" value="1"/>
</dbReference>
<gene>
    <name evidence="2" type="ORF">SNAT2548_LOCUS4360</name>
</gene>
<comment type="caution">
    <text evidence="2">The sequence shown here is derived from an EMBL/GenBank/DDBJ whole genome shotgun (WGS) entry which is preliminary data.</text>
</comment>
<accession>A0A812IIA4</accession>
<feature type="region of interest" description="Disordered" evidence="1">
    <location>
        <begin position="56"/>
        <end position="75"/>
    </location>
</feature>
<organism evidence="2 3">
    <name type="scientific">Symbiodinium natans</name>
    <dbReference type="NCBI Taxonomy" id="878477"/>
    <lineage>
        <taxon>Eukaryota</taxon>
        <taxon>Sar</taxon>
        <taxon>Alveolata</taxon>
        <taxon>Dinophyceae</taxon>
        <taxon>Suessiales</taxon>
        <taxon>Symbiodiniaceae</taxon>
        <taxon>Symbiodinium</taxon>
    </lineage>
</organism>
<keyword evidence="3" id="KW-1185">Reference proteome</keyword>
<reference evidence="2" key="1">
    <citation type="submission" date="2021-02" db="EMBL/GenBank/DDBJ databases">
        <authorList>
            <person name="Dougan E. K."/>
            <person name="Rhodes N."/>
            <person name="Thang M."/>
            <person name="Chan C."/>
        </authorList>
    </citation>
    <scope>NUCLEOTIDE SEQUENCE</scope>
</reference>
<dbReference type="SUPFAM" id="SSF56219">
    <property type="entry name" value="DNase I-like"/>
    <property type="match status" value="1"/>
</dbReference>
<name>A0A812IIA4_9DINO</name>